<dbReference type="SUPFAM" id="SSF63380">
    <property type="entry name" value="Riboflavin synthase domain-like"/>
    <property type="match status" value="1"/>
</dbReference>
<dbReference type="PROSITE" id="PS51384">
    <property type="entry name" value="FAD_FR"/>
    <property type="match status" value="1"/>
</dbReference>
<dbReference type="PANTHER" id="PTHR47354:SF5">
    <property type="entry name" value="PROTEIN RFBI"/>
    <property type="match status" value="1"/>
</dbReference>
<reference evidence="2 3" key="1">
    <citation type="journal article" date="2015" name="Microbes Environ.">
        <title>Distribution and evolution of nitrogen fixation genes in the phylum bacteroidetes.</title>
        <authorList>
            <person name="Inoue J."/>
            <person name="Oshima K."/>
            <person name="Suda W."/>
            <person name="Sakamoto M."/>
            <person name="Iino T."/>
            <person name="Noda S."/>
            <person name="Hongoh Y."/>
            <person name="Hattori M."/>
            <person name="Ohkuma M."/>
        </authorList>
    </citation>
    <scope>NUCLEOTIDE SEQUENCE [LARGE SCALE GENOMIC DNA]</scope>
    <source>
        <strain evidence="2">JCM 15548</strain>
    </source>
</reference>
<dbReference type="RefSeq" id="WP_227625893.1">
    <property type="nucleotide sequence ID" value="NZ_BAZW01000039.1"/>
</dbReference>
<gene>
    <name evidence="2" type="ORF">JCM15548_13503</name>
</gene>
<dbReference type="Proteomes" id="UP000032900">
    <property type="component" value="Unassembled WGS sequence"/>
</dbReference>
<dbReference type="Gene3D" id="2.40.30.10">
    <property type="entry name" value="Translation factors"/>
    <property type="match status" value="1"/>
</dbReference>
<dbReference type="GO" id="GO:0016491">
    <property type="term" value="F:oxidoreductase activity"/>
    <property type="evidence" value="ECO:0007669"/>
    <property type="project" value="InterPro"/>
</dbReference>
<dbReference type="InterPro" id="IPR017938">
    <property type="entry name" value="Riboflavin_synthase-like_b-brl"/>
</dbReference>
<dbReference type="Pfam" id="PF08022">
    <property type="entry name" value="FAD_binding_8"/>
    <property type="match status" value="1"/>
</dbReference>
<sequence length="159" mass="17813">MGSYAIKVISVDKVTHDVLHIVTEKPKGYEFTPGQATNVAIKKSGWEEESRPFTFTSRPDDAQLEFVIKMYPDHEGVTHELRNLKPDDQLLIDEPGGPLNIRVQDCLLQVVPVLRPLFRFSERCMRPVSSPATACCSATSGNAILLWRRNCASGWAMIL</sequence>
<dbReference type="PANTHER" id="PTHR47354">
    <property type="entry name" value="NADH OXIDOREDUCTASE HCR"/>
    <property type="match status" value="1"/>
</dbReference>
<evidence type="ECO:0000259" key="1">
    <source>
        <dbReference type="PROSITE" id="PS51384"/>
    </source>
</evidence>
<feature type="domain" description="FAD-binding FR-type" evidence="1">
    <location>
        <begin position="1"/>
        <end position="102"/>
    </location>
</feature>
<comment type="caution">
    <text evidence="2">The sequence shown here is derived from an EMBL/GenBank/DDBJ whole genome shotgun (WGS) entry which is preliminary data.</text>
</comment>
<accession>A0A0E9M215</accession>
<dbReference type="AlphaFoldDB" id="A0A0E9M215"/>
<organism evidence="2 3">
    <name type="scientific">Geofilum rubicundum JCM 15548</name>
    <dbReference type="NCBI Taxonomy" id="1236989"/>
    <lineage>
        <taxon>Bacteria</taxon>
        <taxon>Pseudomonadati</taxon>
        <taxon>Bacteroidota</taxon>
        <taxon>Bacteroidia</taxon>
        <taxon>Marinilabiliales</taxon>
        <taxon>Marinilabiliaceae</taxon>
        <taxon>Geofilum</taxon>
    </lineage>
</organism>
<protein>
    <submittedName>
        <fullName evidence="2">Ferredoxin reductase</fullName>
    </submittedName>
</protein>
<keyword evidence="3" id="KW-1185">Reference proteome</keyword>
<proteinExistence type="predicted"/>
<dbReference type="InterPro" id="IPR013112">
    <property type="entry name" value="FAD-bd_8"/>
</dbReference>
<dbReference type="STRING" id="1236989.JCM15548_13503"/>
<name>A0A0E9M215_9BACT</name>
<evidence type="ECO:0000313" key="3">
    <source>
        <dbReference type="Proteomes" id="UP000032900"/>
    </source>
</evidence>
<dbReference type="EMBL" id="BAZW01000039">
    <property type="protein sequence ID" value="GAO31165.1"/>
    <property type="molecule type" value="Genomic_DNA"/>
</dbReference>
<dbReference type="InterPro" id="IPR017927">
    <property type="entry name" value="FAD-bd_FR_type"/>
</dbReference>
<dbReference type="InterPro" id="IPR050415">
    <property type="entry name" value="MRET"/>
</dbReference>
<evidence type="ECO:0000313" key="2">
    <source>
        <dbReference type="EMBL" id="GAO31165.1"/>
    </source>
</evidence>